<dbReference type="Proteomes" id="UP000675968">
    <property type="component" value="Unassembled WGS sequence"/>
</dbReference>
<organism evidence="1 2">
    <name type="scientific">Candidatus Iainarchaeum sp</name>
    <dbReference type="NCBI Taxonomy" id="3101447"/>
    <lineage>
        <taxon>Archaea</taxon>
        <taxon>Candidatus Iainarchaeota</taxon>
        <taxon>Candidatus Iainarchaeia</taxon>
        <taxon>Candidatus Iainarchaeales</taxon>
        <taxon>Candidatus Iainarchaeaceae</taxon>
        <taxon>Candidatus Iainarchaeum</taxon>
    </lineage>
</organism>
<reference evidence="1" key="1">
    <citation type="submission" date="2021-03" db="EMBL/GenBank/DDBJ databases">
        <authorList>
            <person name="Jaffe A."/>
        </authorList>
    </citation>
    <scope>NUCLEOTIDE SEQUENCE</scope>
    <source>
        <strain evidence="1">RIFCSPLOWO2_01_FULL_AR10_48_17</strain>
    </source>
</reference>
<dbReference type="AlphaFoldDB" id="A0A8T4L5T7"/>
<gene>
    <name evidence="1" type="ORF">J4215_06590</name>
</gene>
<evidence type="ECO:0000313" key="2">
    <source>
        <dbReference type="Proteomes" id="UP000675968"/>
    </source>
</evidence>
<accession>A0A8T4L5T7</accession>
<sequence length="256" mass="29604">MAPRLLPRRTIQALRRARESAQLRDAAKEQQARLDAMTKKTFVVAGKTTRKAFERHQTAAGKRDKIDIKSLNNAAKLGNARARRIPIVGWLLSKRLERKERKIVQESGRQLKRVSGTQRALEIQQGKYAVQFDQQLTRAKGVQNLELQRMRMELFKVSQNTEALEQPLQRQLEAIRKQNNTAPARPAMRIGQTHFDQLKRKITVESHGHGVDNAYRLLEIRRSFVKLEDFIKRRRIKDARAEFARINAFNENVPAA</sequence>
<comment type="caution">
    <text evidence="1">The sequence shown here is derived from an EMBL/GenBank/DDBJ whole genome shotgun (WGS) entry which is preliminary data.</text>
</comment>
<name>A0A8T4L5T7_9ARCH</name>
<dbReference type="EMBL" id="JAGVWC010000015">
    <property type="protein sequence ID" value="MBS3062221.1"/>
    <property type="molecule type" value="Genomic_DNA"/>
</dbReference>
<evidence type="ECO:0000313" key="1">
    <source>
        <dbReference type="EMBL" id="MBS3062221.1"/>
    </source>
</evidence>
<reference evidence="1" key="2">
    <citation type="submission" date="2021-05" db="EMBL/GenBank/DDBJ databases">
        <title>Protein family content uncovers lineage relationships and bacterial pathway maintenance mechanisms in DPANN archaea.</title>
        <authorList>
            <person name="Castelle C.J."/>
            <person name="Meheust R."/>
            <person name="Jaffe A.L."/>
            <person name="Seitz K."/>
            <person name="Gong X."/>
            <person name="Baker B.J."/>
            <person name="Banfield J.F."/>
        </authorList>
    </citation>
    <scope>NUCLEOTIDE SEQUENCE</scope>
    <source>
        <strain evidence="1">RIFCSPLOWO2_01_FULL_AR10_48_17</strain>
    </source>
</reference>
<protein>
    <submittedName>
        <fullName evidence="1">Uncharacterized protein</fullName>
    </submittedName>
</protein>
<proteinExistence type="predicted"/>